<comment type="subcellular location">
    <subcellularLocation>
        <location evidence="1">Membrane</location>
        <topology evidence="1">Multi-pass membrane protein</topology>
    </subcellularLocation>
</comment>
<proteinExistence type="inferred from homology"/>
<evidence type="ECO:0000313" key="7">
    <source>
        <dbReference type="EMBL" id="MCH7322379.1"/>
    </source>
</evidence>
<keyword evidence="3 6" id="KW-0812">Transmembrane</keyword>
<accession>A0ABS9UDH6</accession>
<dbReference type="InterPro" id="IPR000832">
    <property type="entry name" value="GPCR_2_secretin-like"/>
</dbReference>
<keyword evidence="8" id="KW-1185">Reference proteome</keyword>
<feature type="transmembrane region" description="Helical" evidence="6">
    <location>
        <begin position="285"/>
        <end position="315"/>
    </location>
</feature>
<evidence type="ECO:0000313" key="8">
    <source>
        <dbReference type="Proteomes" id="UP001316087"/>
    </source>
</evidence>
<feature type="transmembrane region" description="Helical" evidence="6">
    <location>
        <begin position="217"/>
        <end position="239"/>
    </location>
</feature>
<comment type="caution">
    <text evidence="7">The sequence shown here is derived from an EMBL/GenBank/DDBJ whole genome shotgun (WGS) entry which is preliminary data.</text>
</comment>
<feature type="transmembrane region" description="Helical" evidence="6">
    <location>
        <begin position="23"/>
        <end position="47"/>
    </location>
</feature>
<dbReference type="RefSeq" id="WP_241369437.1">
    <property type="nucleotide sequence ID" value="NZ_JAKZFC010000003.1"/>
</dbReference>
<dbReference type="Pfam" id="PF01594">
    <property type="entry name" value="AI-2E_transport"/>
    <property type="match status" value="1"/>
</dbReference>
<dbReference type="PRINTS" id="PR00249">
    <property type="entry name" value="GPCRSECRETIN"/>
</dbReference>
<organism evidence="7 8">
    <name type="scientific">Solibacillus palustris</name>
    <dbReference type="NCBI Taxonomy" id="2908203"/>
    <lineage>
        <taxon>Bacteria</taxon>
        <taxon>Bacillati</taxon>
        <taxon>Bacillota</taxon>
        <taxon>Bacilli</taxon>
        <taxon>Bacillales</taxon>
        <taxon>Caryophanaceae</taxon>
        <taxon>Solibacillus</taxon>
    </lineage>
</organism>
<feature type="transmembrane region" description="Helical" evidence="6">
    <location>
        <begin position="244"/>
        <end position="265"/>
    </location>
</feature>
<keyword evidence="4 6" id="KW-1133">Transmembrane helix</keyword>
<evidence type="ECO:0000256" key="3">
    <source>
        <dbReference type="ARBA" id="ARBA00022692"/>
    </source>
</evidence>
<sequence>MICIETKKNQAQLLLKIRHIGVFLLYIALFYFIPPIIFGLFFAYLLFPIFLYFKRILHVPFFIVVIVLSISLFTVISAVVILILHSLFTLLPSLQTTVHLLEKNYDTHPLFPLILDKFSGLLNELMFFMVDFIKNSLHSIFELLIFIVTFYFALFESNRNRLWFFAYIPAMYRASWSRYFQKAMQLISYFLLVEIQLFTLTFILLSIGFYFLQFEAFFMKAFLIAFADSLPFLGIGIFLIPISIYFFIVGQPIVASLIIALYIFVQIVRQLTESMLWSHTFHLRMIHTFIISAASVLLFGIYGIILSPLLLMVAIKFKQHPIFVR</sequence>
<evidence type="ECO:0000256" key="5">
    <source>
        <dbReference type="ARBA" id="ARBA00023136"/>
    </source>
</evidence>
<keyword evidence="5 6" id="KW-0472">Membrane</keyword>
<dbReference type="EMBL" id="JAKZFC010000003">
    <property type="protein sequence ID" value="MCH7322379.1"/>
    <property type="molecule type" value="Genomic_DNA"/>
</dbReference>
<dbReference type="Proteomes" id="UP001316087">
    <property type="component" value="Unassembled WGS sequence"/>
</dbReference>
<evidence type="ECO:0000256" key="4">
    <source>
        <dbReference type="ARBA" id="ARBA00022989"/>
    </source>
</evidence>
<comment type="similarity">
    <text evidence="2">Belongs to the autoinducer-2 exporter (AI-2E) (TC 2.A.86) family.</text>
</comment>
<evidence type="ECO:0000256" key="1">
    <source>
        <dbReference type="ARBA" id="ARBA00004141"/>
    </source>
</evidence>
<feature type="transmembrane region" description="Helical" evidence="6">
    <location>
        <begin position="136"/>
        <end position="155"/>
    </location>
</feature>
<protein>
    <submittedName>
        <fullName evidence="7">AI-2E family transporter</fullName>
    </submittedName>
</protein>
<dbReference type="InterPro" id="IPR002549">
    <property type="entry name" value="AI-2E-like"/>
</dbReference>
<feature type="transmembrane region" description="Helical" evidence="6">
    <location>
        <begin position="59"/>
        <end position="84"/>
    </location>
</feature>
<feature type="transmembrane region" description="Helical" evidence="6">
    <location>
        <begin position="186"/>
        <end position="211"/>
    </location>
</feature>
<evidence type="ECO:0000256" key="6">
    <source>
        <dbReference type="SAM" id="Phobius"/>
    </source>
</evidence>
<gene>
    <name evidence="7" type="ORF">LZ480_10795</name>
</gene>
<evidence type="ECO:0000256" key="2">
    <source>
        <dbReference type="ARBA" id="ARBA00009773"/>
    </source>
</evidence>
<reference evidence="7 8" key="1">
    <citation type="submission" date="2022-03" db="EMBL/GenBank/DDBJ databases">
        <authorList>
            <person name="Jo J.-H."/>
            <person name="Im W.-T."/>
        </authorList>
    </citation>
    <scope>NUCLEOTIDE SEQUENCE [LARGE SCALE GENOMIC DNA]</scope>
    <source>
        <strain evidence="7 8">MA9</strain>
    </source>
</reference>
<name>A0ABS9UDH6_9BACL</name>